<keyword evidence="3" id="KW-0732">Signal</keyword>
<evidence type="ECO:0000313" key="5">
    <source>
        <dbReference type="EMBL" id="WXB05147.1"/>
    </source>
</evidence>
<dbReference type="PANTHER" id="PTHR21240">
    <property type="entry name" value="2-AMINO-3-CARBOXYLMUCONATE-6-SEMIALDEHYDE DECARBOXYLASE"/>
    <property type="match status" value="1"/>
</dbReference>
<dbReference type="Gene3D" id="3.20.20.140">
    <property type="entry name" value="Metal-dependent hydrolases"/>
    <property type="match status" value="1"/>
</dbReference>
<feature type="domain" description="Amidohydrolase-related" evidence="4">
    <location>
        <begin position="50"/>
        <end position="329"/>
    </location>
</feature>
<dbReference type="SUPFAM" id="SSF51556">
    <property type="entry name" value="Metallo-dependent hydrolases"/>
    <property type="match status" value="1"/>
</dbReference>
<dbReference type="RefSeq" id="WP_394834789.1">
    <property type="nucleotide sequence ID" value="NZ_CP089929.1"/>
</dbReference>
<name>A0ABZ2L323_9BACT</name>
<reference evidence="5" key="1">
    <citation type="submission" date="2021-12" db="EMBL/GenBank/DDBJ databases">
        <title>Discovery of the Pendulisporaceae a myxobacterial family with distinct sporulation behavior and unique specialized metabolism.</title>
        <authorList>
            <person name="Garcia R."/>
            <person name="Popoff A."/>
            <person name="Bader C.D."/>
            <person name="Loehr J."/>
            <person name="Walesch S."/>
            <person name="Walt C."/>
            <person name="Boldt J."/>
            <person name="Bunk B."/>
            <person name="Haeckl F.J.F.P.J."/>
            <person name="Gunesch A.P."/>
            <person name="Birkelbach J."/>
            <person name="Nuebel U."/>
            <person name="Pietschmann T."/>
            <person name="Bach T."/>
            <person name="Mueller R."/>
        </authorList>
    </citation>
    <scope>NUCLEOTIDE SEQUENCE</scope>
    <source>
        <strain evidence="5">MSr11367</strain>
    </source>
</reference>
<evidence type="ECO:0000259" key="4">
    <source>
        <dbReference type="Pfam" id="PF04909"/>
    </source>
</evidence>
<proteinExistence type="predicted"/>
<sequence>MRQRDFLHIVLAGAALVGCQAVSASPRAVPAQTTTPTSASTRGEDRGPIIDVHMHAYPANVALAASLTNPATGKALTVKDGEAHLQACLSEMKRLNIVKGVVSGGDGDRLAVAAHWRETAPDRIFAGAGVRGSAEIPLPDLRVLRKDFADHRLRVLGEVSAMYAGLTLSDPKYDPYLSLAEEFDIPVSLHTGLGPPGISYDECCRNLRASHGNPIWIEEALNRHPKLRVNLMHGGWPYLQETIAVMKTYPQVYTDLGAIDWILPRSEFHSYLQALVRAGLGKRIMFGSDQMYWPEAIGMAVEAVDAATFLTPSEKRDIFHDNAVRFLKL</sequence>
<dbReference type="PANTHER" id="PTHR21240:SF28">
    <property type="entry name" value="ISO-OROTATE DECARBOXYLASE (EUROFUNG)"/>
    <property type="match status" value="1"/>
</dbReference>
<keyword evidence="1" id="KW-0456">Lyase</keyword>
<evidence type="ECO:0000256" key="1">
    <source>
        <dbReference type="ARBA" id="ARBA00023239"/>
    </source>
</evidence>
<protein>
    <submittedName>
        <fullName evidence="5">Amidohydrolase family protein</fullName>
    </submittedName>
</protein>
<evidence type="ECO:0000256" key="2">
    <source>
        <dbReference type="SAM" id="MobiDB-lite"/>
    </source>
</evidence>
<accession>A0ABZ2L323</accession>
<keyword evidence="6" id="KW-1185">Reference proteome</keyword>
<dbReference type="InterPro" id="IPR032466">
    <property type="entry name" value="Metal_Hydrolase"/>
</dbReference>
<dbReference type="InterPro" id="IPR006680">
    <property type="entry name" value="Amidohydro-rel"/>
</dbReference>
<dbReference type="InterPro" id="IPR032465">
    <property type="entry name" value="ACMSD"/>
</dbReference>
<dbReference type="EMBL" id="CP089983">
    <property type="protein sequence ID" value="WXB05147.1"/>
    <property type="molecule type" value="Genomic_DNA"/>
</dbReference>
<evidence type="ECO:0000313" key="6">
    <source>
        <dbReference type="Proteomes" id="UP001374803"/>
    </source>
</evidence>
<feature type="compositionally biased region" description="Low complexity" evidence="2">
    <location>
        <begin position="30"/>
        <end position="41"/>
    </location>
</feature>
<dbReference type="PROSITE" id="PS51257">
    <property type="entry name" value="PROKAR_LIPOPROTEIN"/>
    <property type="match status" value="1"/>
</dbReference>
<dbReference type="Proteomes" id="UP001374803">
    <property type="component" value="Chromosome"/>
</dbReference>
<dbReference type="Pfam" id="PF04909">
    <property type="entry name" value="Amidohydro_2"/>
    <property type="match status" value="1"/>
</dbReference>
<gene>
    <name evidence="5" type="ORF">LVJ94_50665</name>
</gene>
<feature type="region of interest" description="Disordered" evidence="2">
    <location>
        <begin position="26"/>
        <end position="46"/>
    </location>
</feature>
<feature type="signal peptide" evidence="3">
    <location>
        <begin position="1"/>
        <end position="24"/>
    </location>
</feature>
<feature type="chain" id="PRO_5045231103" evidence="3">
    <location>
        <begin position="25"/>
        <end position="329"/>
    </location>
</feature>
<evidence type="ECO:0000256" key="3">
    <source>
        <dbReference type="SAM" id="SignalP"/>
    </source>
</evidence>
<organism evidence="5 6">
    <name type="scientific">Pendulispora rubella</name>
    <dbReference type="NCBI Taxonomy" id="2741070"/>
    <lineage>
        <taxon>Bacteria</taxon>
        <taxon>Pseudomonadati</taxon>
        <taxon>Myxococcota</taxon>
        <taxon>Myxococcia</taxon>
        <taxon>Myxococcales</taxon>
        <taxon>Sorangiineae</taxon>
        <taxon>Pendulisporaceae</taxon>
        <taxon>Pendulispora</taxon>
    </lineage>
</organism>